<dbReference type="EMBL" id="JAGGLL010000019">
    <property type="protein sequence ID" value="MBP2022735.1"/>
    <property type="molecule type" value="Genomic_DNA"/>
</dbReference>
<dbReference type="Proteomes" id="UP001519308">
    <property type="component" value="Unassembled WGS sequence"/>
</dbReference>
<protein>
    <recommendedName>
        <fullName evidence="4">Transposase IS30-like HTH domain-containing protein</fullName>
    </recommendedName>
</protein>
<gene>
    <name evidence="2" type="ORF">J2Z44_002558</name>
</gene>
<keyword evidence="1" id="KW-0175">Coiled coil</keyword>
<accession>A0ABS4K4M2</accession>
<comment type="caution">
    <text evidence="2">The sequence shown here is derived from an EMBL/GenBank/DDBJ whole genome shotgun (WGS) entry which is preliminary data.</text>
</comment>
<reference evidence="2 3" key="1">
    <citation type="submission" date="2021-03" db="EMBL/GenBank/DDBJ databases">
        <title>Genomic Encyclopedia of Type Strains, Phase IV (KMG-IV): sequencing the most valuable type-strain genomes for metagenomic binning, comparative biology and taxonomic classification.</title>
        <authorList>
            <person name="Goeker M."/>
        </authorList>
    </citation>
    <scope>NUCLEOTIDE SEQUENCE [LARGE SCALE GENOMIC DNA]</scope>
    <source>
        <strain evidence="2 3">DSM 28650</strain>
    </source>
</reference>
<evidence type="ECO:0000313" key="3">
    <source>
        <dbReference type="Proteomes" id="UP001519308"/>
    </source>
</evidence>
<organism evidence="2 3">
    <name type="scientific">Clostridium punense</name>
    <dbReference type="NCBI Taxonomy" id="1054297"/>
    <lineage>
        <taxon>Bacteria</taxon>
        <taxon>Bacillati</taxon>
        <taxon>Bacillota</taxon>
        <taxon>Clostridia</taxon>
        <taxon>Eubacteriales</taxon>
        <taxon>Clostridiaceae</taxon>
        <taxon>Clostridium</taxon>
    </lineage>
</organism>
<sequence>MKRYTELELKKALDTIEEGSTFSEVSRETGLNKSILAREMRKRKNEKANINLARDRARITEEIIDAYEKNI</sequence>
<name>A0ABS4K4M2_9CLOT</name>
<feature type="coiled-coil region" evidence="1">
    <location>
        <begin position="36"/>
        <end position="70"/>
    </location>
</feature>
<evidence type="ECO:0000313" key="2">
    <source>
        <dbReference type="EMBL" id="MBP2022735.1"/>
    </source>
</evidence>
<evidence type="ECO:0000256" key="1">
    <source>
        <dbReference type="SAM" id="Coils"/>
    </source>
</evidence>
<proteinExistence type="predicted"/>
<evidence type="ECO:0008006" key="4">
    <source>
        <dbReference type="Google" id="ProtNLM"/>
    </source>
</evidence>
<keyword evidence="3" id="KW-1185">Reference proteome</keyword>
<dbReference type="RefSeq" id="WP_021283679.1">
    <property type="nucleotide sequence ID" value="NZ_JAGGLL010000019.1"/>
</dbReference>